<evidence type="ECO:0000256" key="7">
    <source>
        <dbReference type="ARBA" id="ARBA00035136"/>
    </source>
</evidence>
<protein>
    <recommendedName>
        <fullName evidence="7 8">Small ribosomal subunit protein bS20</fullName>
    </recommendedName>
</protein>
<evidence type="ECO:0000256" key="2">
    <source>
        <dbReference type="ARBA" id="ARBA00007634"/>
    </source>
</evidence>
<dbReference type="GO" id="GO:0070181">
    <property type="term" value="F:small ribosomal subunit rRNA binding"/>
    <property type="evidence" value="ECO:0007669"/>
    <property type="project" value="TreeGrafter"/>
</dbReference>
<sequence length="91" mass="9836">MANHKSALKRIRQTVKRTERNKQAKASMRTFTKKVASAIEAGDVESAQSALREASAVIAKTAQRGIIHKNQAARRISRLNAGVKKLALAAG</sequence>
<evidence type="ECO:0000256" key="3">
    <source>
        <dbReference type="ARBA" id="ARBA00022730"/>
    </source>
</evidence>
<feature type="region of interest" description="Disordered" evidence="9">
    <location>
        <begin position="1"/>
        <end position="28"/>
    </location>
</feature>
<dbReference type="InterPro" id="IPR036510">
    <property type="entry name" value="Ribosomal_bS20_sf"/>
</dbReference>
<dbReference type="FunFam" id="1.20.58.110:FF:000001">
    <property type="entry name" value="30S ribosomal protein S20"/>
    <property type="match status" value="1"/>
</dbReference>
<dbReference type="NCBIfam" id="TIGR00029">
    <property type="entry name" value="S20"/>
    <property type="match status" value="1"/>
</dbReference>
<evidence type="ECO:0000313" key="10">
    <source>
        <dbReference type="EMBL" id="CRH07947.1"/>
    </source>
</evidence>
<keyword evidence="6 8" id="KW-0687">Ribonucleoprotein</keyword>
<comment type="similarity">
    <text evidence="2 8">Belongs to the bacterial ribosomal protein bS20 family.</text>
</comment>
<evidence type="ECO:0000256" key="8">
    <source>
        <dbReference type="HAMAP-Rule" id="MF_00500"/>
    </source>
</evidence>
<evidence type="ECO:0000256" key="5">
    <source>
        <dbReference type="ARBA" id="ARBA00022980"/>
    </source>
</evidence>
<dbReference type="GO" id="GO:0005829">
    <property type="term" value="C:cytosol"/>
    <property type="evidence" value="ECO:0007669"/>
    <property type="project" value="TreeGrafter"/>
</dbReference>
<dbReference type="AlphaFoldDB" id="A0A1S7LPG4"/>
<dbReference type="EMBL" id="LO017727">
    <property type="protein sequence ID" value="CRH07947.1"/>
    <property type="molecule type" value="Genomic_DNA"/>
</dbReference>
<evidence type="ECO:0000256" key="1">
    <source>
        <dbReference type="ARBA" id="ARBA00003134"/>
    </source>
</evidence>
<keyword evidence="4 8" id="KW-0694">RNA-binding</keyword>
<dbReference type="HAMAP" id="MF_00500">
    <property type="entry name" value="Ribosomal_bS20"/>
    <property type="match status" value="1"/>
</dbReference>
<dbReference type="GO" id="GO:0003735">
    <property type="term" value="F:structural constituent of ribosome"/>
    <property type="evidence" value="ECO:0007669"/>
    <property type="project" value="InterPro"/>
</dbReference>
<feature type="compositionally biased region" description="Basic residues" evidence="9">
    <location>
        <begin position="1"/>
        <end position="15"/>
    </location>
</feature>
<accession>A0A1S7LPG4</accession>
<keyword evidence="5 8" id="KW-0689">Ribosomal protein</keyword>
<evidence type="ECO:0000256" key="4">
    <source>
        <dbReference type="ARBA" id="ARBA00022884"/>
    </source>
</evidence>
<name>A0A1S7LPG4_MAGMO</name>
<keyword evidence="3 8" id="KW-0699">rRNA-binding</keyword>
<dbReference type="PANTHER" id="PTHR33398:SF1">
    <property type="entry name" value="SMALL RIBOSOMAL SUBUNIT PROTEIN BS20C"/>
    <property type="match status" value="1"/>
</dbReference>
<dbReference type="Pfam" id="PF01649">
    <property type="entry name" value="Ribosomal_S20p"/>
    <property type="match status" value="1"/>
</dbReference>
<dbReference type="GO" id="GO:0006412">
    <property type="term" value="P:translation"/>
    <property type="evidence" value="ECO:0007669"/>
    <property type="project" value="UniProtKB-UniRule"/>
</dbReference>
<gene>
    <name evidence="8 10" type="primary">rpsT</name>
    <name evidence="10" type="ORF">MAGMO_3819</name>
</gene>
<evidence type="ECO:0000256" key="6">
    <source>
        <dbReference type="ARBA" id="ARBA00023274"/>
    </source>
</evidence>
<dbReference type="PANTHER" id="PTHR33398">
    <property type="entry name" value="30S RIBOSOMAL PROTEIN S20"/>
    <property type="match status" value="1"/>
</dbReference>
<dbReference type="InterPro" id="IPR002583">
    <property type="entry name" value="Ribosomal_bS20"/>
</dbReference>
<dbReference type="Gene3D" id="1.20.58.110">
    <property type="entry name" value="Ribosomal protein S20"/>
    <property type="match status" value="1"/>
</dbReference>
<reference evidence="10" key="1">
    <citation type="submission" date="2015-04" db="EMBL/GenBank/DDBJ databases">
        <authorList>
            <person name="Syromyatnikov M.Y."/>
            <person name="Popov V.N."/>
        </authorList>
    </citation>
    <scope>NUCLEOTIDE SEQUENCE</scope>
    <source>
        <strain evidence="10">MO-1</strain>
    </source>
</reference>
<dbReference type="GO" id="GO:0015935">
    <property type="term" value="C:small ribosomal subunit"/>
    <property type="evidence" value="ECO:0007669"/>
    <property type="project" value="TreeGrafter"/>
</dbReference>
<organism evidence="10">
    <name type="scientific">Magnetococcus massalia (strain MO-1)</name>
    <dbReference type="NCBI Taxonomy" id="451514"/>
    <lineage>
        <taxon>Bacteria</taxon>
        <taxon>Pseudomonadati</taxon>
        <taxon>Pseudomonadota</taxon>
        <taxon>Magnetococcia</taxon>
        <taxon>Magnetococcales</taxon>
        <taxon>Magnetococcaceae</taxon>
        <taxon>Magnetococcus</taxon>
    </lineage>
</organism>
<dbReference type="SUPFAM" id="SSF46992">
    <property type="entry name" value="Ribosomal protein S20"/>
    <property type="match status" value="1"/>
</dbReference>
<evidence type="ECO:0000256" key="9">
    <source>
        <dbReference type="SAM" id="MobiDB-lite"/>
    </source>
</evidence>
<proteinExistence type="inferred from homology"/>
<comment type="function">
    <text evidence="1 8">Binds directly to 16S ribosomal RNA.</text>
</comment>